<sequence length="957" mass="105048">MALNNNQRNSQIGSTSASVRSGSGGSAIVGERSDAPPVPGTRPMSTAQNSNRPPVPGSYPQTPNLNPHPGQQAWKPQTMVRLGMKQEVVVSFEGTSQYASGGPSTCGLASMNAVRVVMGYAAQSGAMDAGALIERIATSFCLEEIMAICALWPDPAHLEVENIRTLPLFRTNLEHVDSANETLTTDGFRSLLFRLQSFSTNHPNPRRLSAVVITRPPEIVALIHIPISDNHMLTSCFALFDSHPRPNKGTKGASWVLFGSLEKCVDHLAKELFFFDAGLLEGVNEWQAAMFSQFAGEFFIAPPMPTTGVPTEVQATYEANLELFKSLNDKAELQASVKELTRKLEEEKGRAKTAIELAQHEKSVVERKLRVVEREKLGLVANLRTKEDEVRMLGVKNESLVGEFGREKEEMQGIIGQLTEGAKARDMANIQAGRALSPRPLPLSPTPTLPFPVPTVDEEELREAQDMLRRLVDEKRILESRLASHNPDHITLTRHQELLAHQKEIHDLQLRLRDCEGALVHMTEMRDVAVQERERVRGDARSAMGASETLIEKLTAQCDRQLSIIEAHGHAHTSHPPPPPAGYPLTPRYSTDHLGSHILPSHSTSPSEDTMVLINGHTSARREAEDKLGEVEDSLRSIRADNESALDKLCESEKVVQELTEERDKLLAVIEELKKSLEKKAGMKEELNRVIADGAKAETEGEGEAGEQVRALEERVRELMMERESRSSVGPGTSPSVTSVATVEYRDKGKGPSETTPLRSPPLPSIRDVDTNSSYPSQSPTATTSSVRRTPTPHDHEDLSTTEGVQYLQHIHNQGSFDRHSSAMSMSNPSTTRSYSTMQQSQDLNEDRQYHHNSATAWQDPSPPPSAFDTRTSMHAPYNTGVGGMGTESSASSTDLRNGANALAYGQTTFVDNGMRKKTSLSSRLGFGKKNHTPNAEIQNSNALRTTSSHSTKIGHK</sequence>
<feature type="compositionally biased region" description="Polar residues" evidence="2">
    <location>
        <begin position="933"/>
        <end position="957"/>
    </location>
</feature>
<feature type="compositionally biased region" description="Polar residues" evidence="2">
    <location>
        <begin position="1"/>
        <end position="11"/>
    </location>
</feature>
<dbReference type="AlphaFoldDB" id="A0A164Q050"/>
<gene>
    <name evidence="3" type="ORF">SISNIDRAFT_489414</name>
</gene>
<feature type="coiled-coil region" evidence="1">
    <location>
        <begin position="330"/>
        <end position="375"/>
    </location>
</feature>
<feature type="compositionally biased region" description="Low complexity" evidence="2">
    <location>
        <begin position="12"/>
        <end position="21"/>
    </location>
</feature>
<feature type="compositionally biased region" description="Polar residues" evidence="2">
    <location>
        <begin position="730"/>
        <end position="741"/>
    </location>
</feature>
<dbReference type="EMBL" id="KV419429">
    <property type="protein sequence ID" value="KZS89198.1"/>
    <property type="molecule type" value="Genomic_DNA"/>
</dbReference>
<keyword evidence="1" id="KW-0175">Coiled coil</keyword>
<proteinExistence type="predicted"/>
<feature type="coiled-coil region" evidence="1">
    <location>
        <begin position="621"/>
        <end position="690"/>
    </location>
</feature>
<reference evidence="3 4" key="1">
    <citation type="journal article" date="2016" name="Mol. Biol. Evol.">
        <title>Comparative Genomics of Early-Diverging Mushroom-Forming Fungi Provides Insights into the Origins of Lignocellulose Decay Capabilities.</title>
        <authorList>
            <person name="Nagy L.G."/>
            <person name="Riley R."/>
            <person name="Tritt A."/>
            <person name="Adam C."/>
            <person name="Daum C."/>
            <person name="Floudas D."/>
            <person name="Sun H."/>
            <person name="Yadav J.S."/>
            <person name="Pangilinan J."/>
            <person name="Larsson K.H."/>
            <person name="Matsuura K."/>
            <person name="Barry K."/>
            <person name="Labutti K."/>
            <person name="Kuo R."/>
            <person name="Ohm R.A."/>
            <person name="Bhattacharya S.S."/>
            <person name="Shirouzu T."/>
            <person name="Yoshinaga Y."/>
            <person name="Martin F.M."/>
            <person name="Grigoriev I.V."/>
            <person name="Hibbett D.S."/>
        </authorList>
    </citation>
    <scope>NUCLEOTIDE SEQUENCE [LARGE SCALE GENOMIC DNA]</scope>
    <source>
        <strain evidence="3 4">HHB9708</strain>
    </source>
</reference>
<feature type="region of interest" description="Disordered" evidence="2">
    <location>
        <begin position="1"/>
        <end position="73"/>
    </location>
</feature>
<feature type="compositionally biased region" description="Polar residues" evidence="2">
    <location>
        <begin position="771"/>
        <end position="789"/>
    </location>
</feature>
<organism evidence="3 4">
    <name type="scientific">Sistotremastrum niveocremeum HHB9708</name>
    <dbReference type="NCBI Taxonomy" id="1314777"/>
    <lineage>
        <taxon>Eukaryota</taxon>
        <taxon>Fungi</taxon>
        <taxon>Dikarya</taxon>
        <taxon>Basidiomycota</taxon>
        <taxon>Agaricomycotina</taxon>
        <taxon>Agaricomycetes</taxon>
        <taxon>Sistotremastrales</taxon>
        <taxon>Sistotremastraceae</taxon>
        <taxon>Sertulicium</taxon>
        <taxon>Sertulicium niveocremeum</taxon>
    </lineage>
</organism>
<feature type="compositionally biased region" description="Polar residues" evidence="2">
    <location>
        <begin position="43"/>
        <end position="52"/>
    </location>
</feature>
<evidence type="ECO:0000256" key="1">
    <source>
        <dbReference type="SAM" id="Coils"/>
    </source>
</evidence>
<dbReference type="OrthoDB" id="1431934at2759"/>
<keyword evidence="4" id="KW-1185">Reference proteome</keyword>
<feature type="region of interest" description="Disordered" evidence="2">
    <location>
        <begin position="815"/>
        <end position="895"/>
    </location>
</feature>
<dbReference type="Proteomes" id="UP000076722">
    <property type="component" value="Unassembled WGS sequence"/>
</dbReference>
<evidence type="ECO:0000313" key="3">
    <source>
        <dbReference type="EMBL" id="KZS89198.1"/>
    </source>
</evidence>
<evidence type="ECO:0000256" key="2">
    <source>
        <dbReference type="SAM" id="MobiDB-lite"/>
    </source>
</evidence>
<name>A0A164Q050_9AGAM</name>
<dbReference type="STRING" id="1314777.A0A164Q050"/>
<feature type="region of interest" description="Disordered" evidence="2">
    <location>
        <begin position="720"/>
        <end position="799"/>
    </location>
</feature>
<feature type="region of interest" description="Disordered" evidence="2">
    <location>
        <begin position="915"/>
        <end position="957"/>
    </location>
</feature>
<evidence type="ECO:0000313" key="4">
    <source>
        <dbReference type="Proteomes" id="UP000076722"/>
    </source>
</evidence>
<accession>A0A164Q050</accession>
<protein>
    <submittedName>
        <fullName evidence="3">Uncharacterized protein</fullName>
    </submittedName>
</protein>
<feature type="compositionally biased region" description="Polar residues" evidence="2">
    <location>
        <begin position="815"/>
        <end position="843"/>
    </location>
</feature>